<proteinExistence type="predicted"/>
<evidence type="ECO:0000313" key="1">
    <source>
        <dbReference type="EMBL" id="DAE24790.1"/>
    </source>
</evidence>
<dbReference type="EMBL" id="BK015784">
    <property type="protein sequence ID" value="DAE24790.1"/>
    <property type="molecule type" value="Genomic_DNA"/>
</dbReference>
<name>A0A8S5R001_9CAUD</name>
<sequence length="64" mass="7100">MLEGVYLFAAPLLPLRAFNREPQSARLGLTSRGAYAFQTNVVRLLGGLRLVNQDFFQASLFRAG</sequence>
<organism evidence="1">
    <name type="scientific">Myoviridae sp. cteBs22</name>
    <dbReference type="NCBI Taxonomy" id="2826675"/>
    <lineage>
        <taxon>Viruses</taxon>
        <taxon>Duplodnaviria</taxon>
        <taxon>Heunggongvirae</taxon>
        <taxon>Uroviricota</taxon>
        <taxon>Caudoviricetes</taxon>
    </lineage>
</organism>
<reference evidence="1" key="1">
    <citation type="journal article" date="2021" name="Proc. Natl. Acad. Sci. U.S.A.">
        <title>A Catalog of Tens of Thousands of Viruses from Human Metagenomes Reveals Hidden Associations with Chronic Diseases.</title>
        <authorList>
            <person name="Tisza M.J."/>
            <person name="Buck C.B."/>
        </authorList>
    </citation>
    <scope>NUCLEOTIDE SEQUENCE</scope>
    <source>
        <strain evidence="1">CteBs22</strain>
    </source>
</reference>
<accession>A0A8S5R001</accession>
<protein>
    <submittedName>
        <fullName evidence="1">Uncharacterized protein</fullName>
    </submittedName>
</protein>